<keyword evidence="5" id="KW-1185">Reference proteome</keyword>
<comment type="caution">
    <text evidence="4">The sequence shown here is derived from an EMBL/GenBank/DDBJ whole genome shotgun (WGS) entry which is preliminary data.</text>
</comment>
<dbReference type="eggNOG" id="COG4646">
    <property type="taxonomic scope" value="Bacteria"/>
</dbReference>
<name>A0A0L6JPS8_9FIRM</name>
<dbReference type="Pfam" id="PF00271">
    <property type="entry name" value="Helicase_C"/>
    <property type="match status" value="1"/>
</dbReference>
<keyword evidence="1" id="KW-0175">Coiled coil</keyword>
<dbReference type="eggNOG" id="COG0553">
    <property type="taxonomic scope" value="Bacteria"/>
</dbReference>
<dbReference type="InterPro" id="IPR014001">
    <property type="entry name" value="Helicase_ATP-bd"/>
</dbReference>
<dbReference type="SMART" id="SM00490">
    <property type="entry name" value="HELICc"/>
    <property type="match status" value="1"/>
</dbReference>
<feature type="compositionally biased region" description="Polar residues" evidence="2">
    <location>
        <begin position="265"/>
        <end position="277"/>
    </location>
</feature>
<dbReference type="Pfam" id="PF07669">
    <property type="entry name" value="Eco57I"/>
    <property type="match status" value="1"/>
</dbReference>
<feature type="compositionally biased region" description="Basic and acidic residues" evidence="2">
    <location>
        <begin position="248"/>
        <end position="264"/>
    </location>
</feature>
<dbReference type="SUPFAM" id="SSF52540">
    <property type="entry name" value="P-loop containing nucleoside triphosphate hydrolases"/>
    <property type="match status" value="2"/>
</dbReference>
<feature type="region of interest" description="Disordered" evidence="2">
    <location>
        <begin position="248"/>
        <end position="376"/>
    </location>
</feature>
<dbReference type="CDD" id="cd02440">
    <property type="entry name" value="AdoMet_MTases"/>
    <property type="match status" value="1"/>
</dbReference>
<dbReference type="PATRIC" id="fig|398512.5.peg.3203"/>
<dbReference type="InterPro" id="IPR006935">
    <property type="entry name" value="Helicase/UvrB_N"/>
</dbReference>
<dbReference type="PANTHER" id="PTHR41313:SF1">
    <property type="entry name" value="DNA METHYLASE ADENINE-SPECIFIC DOMAIN-CONTAINING PROTEIN"/>
    <property type="match status" value="1"/>
</dbReference>
<dbReference type="Pfam" id="PF04851">
    <property type="entry name" value="ResIII"/>
    <property type="match status" value="1"/>
</dbReference>
<dbReference type="GO" id="GO:0016787">
    <property type="term" value="F:hydrolase activity"/>
    <property type="evidence" value="ECO:0007669"/>
    <property type="project" value="InterPro"/>
</dbReference>
<evidence type="ECO:0000256" key="1">
    <source>
        <dbReference type="SAM" id="Coils"/>
    </source>
</evidence>
<dbReference type="InterPro" id="IPR011639">
    <property type="entry name" value="MethylTrfase_TaqI-like_dom"/>
</dbReference>
<dbReference type="SUPFAM" id="SSF53335">
    <property type="entry name" value="S-adenosyl-L-methionine-dependent methyltransferases"/>
    <property type="match status" value="1"/>
</dbReference>
<dbReference type="InterPro" id="IPR027417">
    <property type="entry name" value="P-loop_NTPase"/>
</dbReference>
<feature type="compositionally biased region" description="Basic and acidic residues" evidence="2">
    <location>
        <begin position="304"/>
        <end position="314"/>
    </location>
</feature>
<proteinExistence type="predicted"/>
<dbReference type="eggNOG" id="COG0827">
    <property type="taxonomic scope" value="Bacteria"/>
</dbReference>
<feature type="compositionally biased region" description="Basic and acidic residues" evidence="2">
    <location>
        <begin position="2425"/>
        <end position="2445"/>
    </location>
</feature>
<reference evidence="5" key="1">
    <citation type="submission" date="2015-07" db="EMBL/GenBank/DDBJ databases">
        <title>Near-Complete Genome Sequence of the Cellulolytic Bacterium Bacteroides (Pseudobacteroides) cellulosolvens ATCC 35603.</title>
        <authorList>
            <person name="Dassa B."/>
            <person name="Utturkar S.M."/>
            <person name="Klingeman D.M."/>
            <person name="Hurt R.A."/>
            <person name="Keller M."/>
            <person name="Xu J."/>
            <person name="Reddy Y.H.K."/>
            <person name="Borovok I."/>
            <person name="Grinberg I.R."/>
            <person name="Lamed R."/>
            <person name="Zhivin O."/>
            <person name="Bayer E.A."/>
            <person name="Brown S.D."/>
        </authorList>
    </citation>
    <scope>NUCLEOTIDE SEQUENCE [LARGE SCALE GENOMIC DNA]</scope>
    <source>
        <strain evidence="5">DSM 2933</strain>
    </source>
</reference>
<evidence type="ECO:0000313" key="4">
    <source>
        <dbReference type="EMBL" id="KNY27783.1"/>
    </source>
</evidence>
<dbReference type="Pfam" id="PF12957">
    <property type="entry name" value="DUF3846"/>
    <property type="match status" value="1"/>
</dbReference>
<dbReference type="GO" id="GO:0005524">
    <property type="term" value="F:ATP binding"/>
    <property type="evidence" value="ECO:0007669"/>
    <property type="project" value="InterPro"/>
</dbReference>
<organism evidence="4 5">
    <name type="scientific">Pseudobacteroides cellulosolvens ATCC 35603 = DSM 2933</name>
    <dbReference type="NCBI Taxonomy" id="398512"/>
    <lineage>
        <taxon>Bacteria</taxon>
        <taxon>Bacillati</taxon>
        <taxon>Bacillota</taxon>
        <taxon>Clostridia</taxon>
        <taxon>Eubacteriales</taxon>
        <taxon>Oscillospiraceae</taxon>
        <taxon>Pseudobacteroides</taxon>
    </lineage>
</organism>
<dbReference type="InterPro" id="IPR001650">
    <property type="entry name" value="Helicase_C-like"/>
</dbReference>
<dbReference type="GO" id="GO:0006304">
    <property type="term" value="P:DNA modification"/>
    <property type="evidence" value="ECO:0007669"/>
    <property type="project" value="InterPro"/>
</dbReference>
<dbReference type="InterPro" id="IPR052933">
    <property type="entry name" value="DNA_Protect_Modify"/>
</dbReference>
<feature type="compositionally biased region" description="Polar residues" evidence="2">
    <location>
        <begin position="346"/>
        <end position="358"/>
    </location>
</feature>
<dbReference type="Gene3D" id="3.40.50.300">
    <property type="entry name" value="P-loop containing nucleotide triphosphate hydrolases"/>
    <property type="match status" value="2"/>
</dbReference>
<dbReference type="SMART" id="SM00487">
    <property type="entry name" value="DEXDc"/>
    <property type="match status" value="1"/>
</dbReference>
<dbReference type="Gene3D" id="3.40.50.150">
    <property type="entry name" value="Vaccinia Virus protein VP39"/>
    <property type="match status" value="1"/>
</dbReference>
<evidence type="ECO:0000256" key="2">
    <source>
        <dbReference type="SAM" id="MobiDB-lite"/>
    </source>
</evidence>
<dbReference type="EMBL" id="LGTC01000001">
    <property type="protein sequence ID" value="KNY27783.1"/>
    <property type="molecule type" value="Genomic_DNA"/>
</dbReference>
<dbReference type="GO" id="GO:0009007">
    <property type="term" value="F:site-specific DNA-methyltransferase (adenine-specific) activity"/>
    <property type="evidence" value="ECO:0007669"/>
    <property type="project" value="UniProtKB-EC"/>
</dbReference>
<dbReference type="PROSITE" id="PS51194">
    <property type="entry name" value="HELICASE_CTER"/>
    <property type="match status" value="1"/>
</dbReference>
<feature type="domain" description="Helicase C-terminal" evidence="3">
    <location>
        <begin position="2015"/>
        <end position="2196"/>
    </location>
</feature>
<dbReference type="Proteomes" id="UP000036923">
    <property type="component" value="Unassembled WGS sequence"/>
</dbReference>
<accession>A0A0L6JPS8</accession>
<dbReference type="GO" id="GO:0003677">
    <property type="term" value="F:DNA binding"/>
    <property type="evidence" value="ECO:0007669"/>
    <property type="project" value="InterPro"/>
</dbReference>
<evidence type="ECO:0000313" key="5">
    <source>
        <dbReference type="Proteomes" id="UP000036923"/>
    </source>
</evidence>
<dbReference type="STRING" id="398512.Bccel_3054"/>
<dbReference type="InterPro" id="IPR029063">
    <property type="entry name" value="SAM-dependent_MTases_sf"/>
</dbReference>
<feature type="coiled-coil region" evidence="1">
    <location>
        <begin position="2208"/>
        <end position="2264"/>
    </location>
</feature>
<evidence type="ECO:0000259" key="3">
    <source>
        <dbReference type="PROSITE" id="PS51194"/>
    </source>
</evidence>
<protein>
    <submittedName>
        <fullName evidence="4">SNF2-related protein</fullName>
    </submittedName>
</protein>
<feature type="region of interest" description="Disordered" evidence="2">
    <location>
        <begin position="2416"/>
        <end position="2445"/>
    </location>
</feature>
<dbReference type="PANTHER" id="PTHR41313">
    <property type="entry name" value="ADENINE-SPECIFIC METHYLTRANSFERASE"/>
    <property type="match status" value="1"/>
</dbReference>
<feature type="region of interest" description="Disordered" evidence="2">
    <location>
        <begin position="782"/>
        <end position="817"/>
    </location>
</feature>
<feature type="compositionally biased region" description="Basic and acidic residues" evidence="2">
    <location>
        <begin position="782"/>
        <end position="798"/>
    </location>
</feature>
<dbReference type="InterPro" id="IPR024559">
    <property type="entry name" value="DUF3846"/>
</dbReference>
<feature type="compositionally biased region" description="Basic and acidic residues" evidence="2">
    <location>
        <begin position="323"/>
        <end position="345"/>
    </location>
</feature>
<dbReference type="PRINTS" id="PR00507">
    <property type="entry name" value="N12N6MTFRASE"/>
</dbReference>
<sequence>MRKDERLKTIYETIAPHITRSESAWRDYLAFASKFFKYSFDNALLVYAQNPNVTMLAPTAVWNRVGRYVNKGATGIAVCEYENARLTIKHLFDVSQTNGRDVIATNWRLEEDMKKRIELRLSYGHNIKTAGFADCLRRISYEAVMENLDTYLQNFQNDFGNHLFEDLPQDGLEMQLQELISDSVSYFVGKRCGLTDEEMELGYGMATIAHFNTIPLIAKLGHTVTDISKGILIEIERNIKIIEKERRAENEQNRRELHRDRRSEYSQYPNLEQQRGRQATGEIRQDGNGVPQRTKSTAIYDFENGWHSDGDHAPGTRGSSGENRVHHTADVEVRPDAEHRGHHGENQTYVQPEISSRGNRSERTDLQSEISSEPYIPNVELSEKNESLTDGSFFMPENDPIGDYNIPDELQEMKGTDEPKIKEKLLKVLVVEHDKTPYVTEIHNGYKELQKQVGGTFTTIEITEGIDAICADDVDFDSTSINRIVNGQPIFGTFLVARVNYNTGEYVSLTDADIDKYFKQFEAPLIEITDLLQEFEDVKIRQEEKASEPNFQEIGFYRMMPVGQVSLPTAKTAIQDNPIYSQIEDISKAHKVETIEAEPMQSKQMNLFDLTPKGSEEQLIEIVLLEGSVMQDGKKRIYDFAMTNPTGSAFSAFLKAEYGVGGHSVNKQGIGFENHNSIGIEFDWADENGEKHKTNITWLRAAIVIRKLIDEGRYLDLQEVNIDQDEKFNSLKNELEEVKAELIEIEKKWESGAIFSYKQSEYWQDLEDLKDELEKELAEIEQYHTPDEKNSEEKESKPQEQTAKDIPLSVEAKSGQSRHTKLNFRYSEDYNLYPNGAKTKYKNNIEAIKLLKRIENEKRLANPEEQIILARYVGWGGLANAFSDTASGWENEYQELKVLLDEKEYEDARNSTITAYYTEPELVKCIYNAFERFGFKGGRDRKILDPAMGTGNFFSVLPEAIADTPLYGVEIDSITGRIAKQLYQKANIYVQGYETTNFEDNSFDVVLGNIPFNNIKLYDKRYADEDFLVHDYFIAKSLDLVKPGGIIGFITSKGTMDKRDTAVREYIAQRADLIGAVRLPNNAFKALAGTEVTADILFFKKLDRPRKVDKYSLPDWVFTNTRKTDYININQYFYEHPDMVLGEMRHSRNMYGNEEGTACIAPEGQDLYAELDKAINKLHATFTAEADKPLEAAEEESVNEVTELDAPKGTKNYTYVVLDEKIYYCEHNKLIPQDYTGKRAERIKGLCEIRGALLNVIAVQTRDYTPDELQKAQKKLNSVYDRFVDRCGFINDKSNIAVFSDDDQFPLLRSIEDQSEDKQSWVKAPIFYKATIKSYRLPDRAETAKEALEISLNVKMKIDLPYMANLTGKTADELIDELGDRIYLNPQKYYGNYYEGWELNEEYLSGQVKDKLLYAKIKAEEYPDLFTRNVEALEAVQPPRLLPGDIDFRIGSPWIPIEYYRQFMHETFGTPYYLRDVIDIDYMEYTTQWRVLNKTRDASSIKVNKTYGTSRVNAYQIFEDCLNLQSTTVRDPVPYVDANGKDQVKYVVNANETMIARAKQNQIKETFGAWLFSNKDRAEVLLNIYNERFNTIRPRVYDGSHLIFPGMSEEVKLRPHQRNFAARVIYSGTGLAGHVVGAGKTAALIASGMYLKSIGAIKKPIYVVPNHLTEQWAKEFYRFFPQANILVTTKKDFDKANRNKFVSRIAMGDYDAIIIGHSQFERIPISKERQEKQLNEEINQLSYIIKKMRDEKGDNWSIKQMVIFQNNLKNRLTKLAAEEKKDDLLTFEQLGVDYMFVDEAHVYKNCFSYTKMRNVAGIGKSASQRATDMLLKCQYLQEINNGKGVVFATGTPISNSMSEMYVMQRYLQPQTLQKMGLNYFDSWAATFGEVVSSLEITPEGSGYRMRNRFAKFHNLPELMNMFQLVADIQTADMLNLPTPDIEGGKAAIIATEATPFQKMLMDTFVERADKIRSGEVDASTDNMLKLTNEAKLMSIDPRLIIEDAPNDPNSKLNIAIDKVFDIWQKTKEKRSTQIIFCDSGTPKPGQFNVYDEIKQCLTEKGISEEQIAFVHDAKTDEQREALFEKVRMGEVRILLGSTLKLGTGTNVQDKLIAVHHLDCPWRPSDIEQRDGRILRQGNENPVISIFRYVTKGTFDAYLWQIQEQKLKYISQVMTGKSISRSCEDMDETVLSAAEVKAIATSNPLLAEKMEVDNEVARLKLLKANWNNERIILERNIESHYPKMIAHCKEKIAALEKDIELKNQSVGQEFSMLVDGKTFDERVKAGERLIMMSKLHDIFVNGEPLEVGAYRGFKLLLARSAFDQLEVQIKGASTYRVELGDSELGSVTRIENAVEKIDSILAQTKQKLEDAIVQLSEAKKEVVKPFEFEERLAEYSARQAEINTKLEFKELRQQEEVIIDENGQESDSRYSSDDREPEHAIAERDI</sequence>
<gene>
    <name evidence="4" type="ORF">Bccel_3054</name>
</gene>